<comment type="caution">
    <text evidence="1">The sequence shown here is derived from an EMBL/GenBank/DDBJ whole genome shotgun (WGS) entry which is preliminary data.</text>
</comment>
<evidence type="ECO:0000313" key="1">
    <source>
        <dbReference type="EMBL" id="KAF6198781.1"/>
    </source>
</evidence>
<name>A0A8S9WRL7_APOLU</name>
<organism evidence="1 2">
    <name type="scientific">Apolygus lucorum</name>
    <name type="common">Small green plant bug</name>
    <name type="synonym">Lygocoris lucorum</name>
    <dbReference type="NCBI Taxonomy" id="248454"/>
    <lineage>
        <taxon>Eukaryota</taxon>
        <taxon>Metazoa</taxon>
        <taxon>Ecdysozoa</taxon>
        <taxon>Arthropoda</taxon>
        <taxon>Hexapoda</taxon>
        <taxon>Insecta</taxon>
        <taxon>Pterygota</taxon>
        <taxon>Neoptera</taxon>
        <taxon>Paraneoptera</taxon>
        <taxon>Hemiptera</taxon>
        <taxon>Heteroptera</taxon>
        <taxon>Panheteroptera</taxon>
        <taxon>Cimicomorpha</taxon>
        <taxon>Miridae</taxon>
        <taxon>Mirini</taxon>
        <taxon>Apolygus</taxon>
    </lineage>
</organism>
<sequence length="92" mass="10799">MKDLTESLAKVECASSGSMLTIEVWWVDLRSFHSTYYFLFKKRTRVDEEITMSRWTPDANTGRGRPDVEQFQFDQPLLPDAILREREHVVSC</sequence>
<dbReference type="Proteomes" id="UP000466442">
    <property type="component" value="Unassembled WGS sequence"/>
</dbReference>
<gene>
    <name evidence="1" type="ORF">GE061_006803</name>
</gene>
<evidence type="ECO:0000313" key="2">
    <source>
        <dbReference type="Proteomes" id="UP000466442"/>
    </source>
</evidence>
<accession>A0A8S9WRL7</accession>
<reference evidence="1" key="1">
    <citation type="journal article" date="2021" name="Mol. Ecol. Resour.">
        <title>Apolygus lucorum genome provides insights into omnivorousness and mesophyll feeding.</title>
        <authorList>
            <person name="Liu Y."/>
            <person name="Liu H."/>
            <person name="Wang H."/>
            <person name="Huang T."/>
            <person name="Liu B."/>
            <person name="Yang B."/>
            <person name="Yin L."/>
            <person name="Li B."/>
            <person name="Zhang Y."/>
            <person name="Zhang S."/>
            <person name="Jiang F."/>
            <person name="Zhang X."/>
            <person name="Ren Y."/>
            <person name="Wang B."/>
            <person name="Wang S."/>
            <person name="Lu Y."/>
            <person name="Wu K."/>
            <person name="Fan W."/>
            <person name="Wang G."/>
        </authorList>
    </citation>
    <scope>NUCLEOTIDE SEQUENCE</scope>
    <source>
        <strain evidence="1">12Hb</strain>
    </source>
</reference>
<keyword evidence="2" id="KW-1185">Reference proteome</keyword>
<proteinExistence type="predicted"/>
<dbReference type="EMBL" id="WIXP02000015">
    <property type="protein sequence ID" value="KAF6198781.1"/>
    <property type="molecule type" value="Genomic_DNA"/>
</dbReference>
<protein>
    <submittedName>
        <fullName evidence="1">Uncharacterized protein</fullName>
    </submittedName>
</protein>
<dbReference type="AlphaFoldDB" id="A0A8S9WRL7"/>